<sequence>MLDADRGELFLRECRTLGALCAQYGFRRDAKVPPELLAAFDTYRGPKSKPRYFFTKWVGLRINAVKRGFIVDSSVTPTTLREITGTHCPVSHAEFVFKGQSPANPSLDRLLNDGTYALANLAALTQRVNRAKSDKSFEEIVEIAQWDETVDGLLPKEWARLASLVYGGWCAATGEQQLVFPLAVVPPRHLFTPTAQMVQLMLMRWCGDDGYDQTRHQLLAHFRACAASLHAKQSFDRMVKLIFPAIQSEQHIADIWLQPTLFEAFLEWYRDSHEQVEAILGATHRRLHASIDESKIVAAWDLEV</sequence>
<name>A0A1G6Z177_9BURK</name>
<accession>A0A1G6Z177</accession>
<dbReference type="OrthoDB" id="9129493at2"/>
<dbReference type="Proteomes" id="UP000198908">
    <property type="component" value="Unassembled WGS sequence"/>
</dbReference>
<dbReference type="AlphaFoldDB" id="A0A1G6Z177"/>
<organism evidence="1 2">
    <name type="scientific">Paraburkholderia lycopersici</name>
    <dbReference type="NCBI Taxonomy" id="416944"/>
    <lineage>
        <taxon>Bacteria</taxon>
        <taxon>Pseudomonadati</taxon>
        <taxon>Pseudomonadota</taxon>
        <taxon>Betaproteobacteria</taxon>
        <taxon>Burkholderiales</taxon>
        <taxon>Burkholderiaceae</taxon>
        <taxon>Paraburkholderia</taxon>
    </lineage>
</organism>
<reference evidence="2" key="1">
    <citation type="submission" date="2016-09" db="EMBL/GenBank/DDBJ databases">
        <authorList>
            <person name="Varghese N."/>
            <person name="Submissions S."/>
        </authorList>
    </citation>
    <scope>NUCLEOTIDE SEQUENCE [LARGE SCALE GENOMIC DNA]</scope>
    <source>
        <strain evidence="2">TNe-862</strain>
    </source>
</reference>
<evidence type="ECO:0000313" key="2">
    <source>
        <dbReference type="Proteomes" id="UP000198908"/>
    </source>
</evidence>
<dbReference type="EMBL" id="FMYQ01000029">
    <property type="protein sequence ID" value="SDD96282.1"/>
    <property type="molecule type" value="Genomic_DNA"/>
</dbReference>
<proteinExistence type="predicted"/>
<protein>
    <submittedName>
        <fullName evidence="1">Uncharacterized protein</fullName>
    </submittedName>
</protein>
<evidence type="ECO:0000313" key="1">
    <source>
        <dbReference type="EMBL" id="SDD96282.1"/>
    </source>
</evidence>
<keyword evidence="2" id="KW-1185">Reference proteome</keyword>
<dbReference type="RefSeq" id="WP_092003186.1">
    <property type="nucleotide sequence ID" value="NZ_FMYQ01000029.1"/>
</dbReference>
<gene>
    <name evidence="1" type="ORF">SAMN05421548_12941</name>
</gene>
<dbReference type="STRING" id="416944.SAMN05421548_12941"/>